<dbReference type="EMBL" id="AFZD01000003">
    <property type="protein sequence ID" value="EHL14316.1"/>
    <property type="molecule type" value="Genomic_DNA"/>
</dbReference>
<reference evidence="1 2" key="1">
    <citation type="submission" date="2011-08" db="EMBL/GenBank/DDBJ databases">
        <title>The Genome Sequence of Oribacterium sp. ACB7.</title>
        <authorList>
            <consortium name="The Broad Institute Genome Sequencing Platform"/>
            <person name="Earl A."/>
            <person name="Ward D."/>
            <person name="Feldgarden M."/>
            <person name="Gevers D."/>
            <person name="Sizova M."/>
            <person name="Hazen A."/>
            <person name="Epstein S."/>
            <person name="Young S.K."/>
            <person name="Zeng Q."/>
            <person name="Gargeya S."/>
            <person name="Fitzgerald M."/>
            <person name="Haas B."/>
            <person name="Abouelleil A."/>
            <person name="Alvarado L."/>
            <person name="Arachchi H.M."/>
            <person name="Berlin A."/>
            <person name="Brown A."/>
            <person name="Chapman S.B."/>
            <person name="Chen Z."/>
            <person name="Dunbar C."/>
            <person name="Freedman E."/>
            <person name="Gearin G."/>
            <person name="Gellesch M."/>
            <person name="Goldberg J."/>
            <person name="Griggs A."/>
            <person name="Gujja S."/>
            <person name="Heiman D."/>
            <person name="Howarth C."/>
            <person name="Larson L."/>
            <person name="Lui A."/>
            <person name="MacDonald P.J.P."/>
            <person name="Montmayeur A."/>
            <person name="Murphy C."/>
            <person name="Neiman D."/>
            <person name="Pearson M."/>
            <person name="Priest M."/>
            <person name="Roberts A."/>
            <person name="Saif S."/>
            <person name="Shea T."/>
            <person name="Shenoy N."/>
            <person name="Sisk P."/>
            <person name="Stolte C."/>
            <person name="Sykes S."/>
            <person name="Wortman J."/>
            <person name="Nusbaum C."/>
            <person name="Birren B."/>
        </authorList>
    </citation>
    <scope>NUCLEOTIDE SEQUENCE [LARGE SCALE GENOMIC DNA]</scope>
    <source>
        <strain evidence="1 2">ACB7</strain>
    </source>
</reference>
<gene>
    <name evidence="1" type="ORF">HMPREF9624_01645</name>
</gene>
<dbReference type="Proteomes" id="UP000003527">
    <property type="component" value="Unassembled WGS sequence"/>
</dbReference>
<protein>
    <submittedName>
        <fullName evidence="1">Uncharacterized protein</fullName>
    </submittedName>
</protein>
<evidence type="ECO:0000313" key="1">
    <source>
        <dbReference type="EMBL" id="EHL14316.1"/>
    </source>
</evidence>
<dbReference type="AlphaFoldDB" id="G9WRC9"/>
<comment type="caution">
    <text evidence="1">The sequence shown here is derived from an EMBL/GenBank/DDBJ whole genome shotgun (WGS) entry which is preliminary data.</text>
</comment>
<name>G9WRC9_9FIRM</name>
<keyword evidence="2" id="KW-1185">Reference proteome</keyword>
<evidence type="ECO:0000313" key="2">
    <source>
        <dbReference type="Proteomes" id="UP000003527"/>
    </source>
</evidence>
<accession>G9WRC9</accession>
<dbReference type="PATRIC" id="fig|796944.3.peg.151"/>
<proteinExistence type="predicted"/>
<sequence length="156" mass="18691">MKKMEKSLAELYAIDLLGVLIMERVDGDFRGELIEQYSTKRVPFYGVLDLIKKMEMQYDAWDYPQTSSRDRSFRKRQKYVYPDRRGKKDFVDEVRTLTKHSILEERGKLATFFVHTKFRQHCTWQGEVYIGEKEKAFSFQSVLALLKIMERECPRE</sequence>
<dbReference type="HOGENOM" id="CLU_114446_1_0_9"/>
<organism evidence="1 2">
    <name type="scientific">Oribacterium asaccharolyticum ACB7</name>
    <dbReference type="NCBI Taxonomy" id="796944"/>
    <lineage>
        <taxon>Bacteria</taxon>
        <taxon>Bacillati</taxon>
        <taxon>Bacillota</taxon>
        <taxon>Clostridia</taxon>
        <taxon>Lachnospirales</taxon>
        <taxon>Lachnospiraceae</taxon>
        <taxon>Oribacterium</taxon>
    </lineage>
</organism>